<dbReference type="GO" id="GO:0052906">
    <property type="term" value="F:tRNA (guanine(37)-N1)-methyltransferase activity"/>
    <property type="evidence" value="ECO:0007669"/>
    <property type="project" value="UniProtKB-UniRule"/>
</dbReference>
<evidence type="ECO:0000256" key="6">
    <source>
        <dbReference type="ARBA" id="ARBA00014679"/>
    </source>
</evidence>
<protein>
    <recommendedName>
        <fullName evidence="6 15">tRNA (guanine-N(1)-)-methyltransferase</fullName>
        <ecNumber evidence="5 15">2.1.1.228</ecNumber>
    </recommendedName>
    <alternativeName>
        <fullName evidence="12 15">M1G-methyltransferase</fullName>
    </alternativeName>
    <alternativeName>
        <fullName evidence="13 15">tRNA [GM37] methyltransferase</fullName>
    </alternativeName>
</protein>
<evidence type="ECO:0000256" key="7">
    <source>
        <dbReference type="ARBA" id="ARBA00022490"/>
    </source>
</evidence>
<dbReference type="EMBL" id="JACPHQ010000043">
    <property type="protein sequence ID" value="MBI2466192.1"/>
    <property type="molecule type" value="Genomic_DNA"/>
</dbReference>
<evidence type="ECO:0000256" key="4">
    <source>
        <dbReference type="ARBA" id="ARBA00011738"/>
    </source>
</evidence>
<dbReference type="InterPro" id="IPR029026">
    <property type="entry name" value="tRNA_m1G_MTases_N"/>
</dbReference>
<evidence type="ECO:0000256" key="3">
    <source>
        <dbReference type="ARBA" id="ARBA00007630"/>
    </source>
</evidence>
<proteinExistence type="inferred from homology"/>
<feature type="binding site" evidence="15 16">
    <location>
        <position position="114"/>
    </location>
    <ligand>
        <name>S-adenosyl-L-methionine</name>
        <dbReference type="ChEBI" id="CHEBI:59789"/>
    </ligand>
</feature>
<gene>
    <name evidence="15 20" type="primary">trmD</name>
    <name evidence="19" type="ORF">HYT38_02505</name>
    <name evidence="20" type="ORF">HYV66_03150</name>
</gene>
<evidence type="ECO:0000313" key="19">
    <source>
        <dbReference type="EMBL" id="MBI2052526.1"/>
    </source>
</evidence>
<dbReference type="HAMAP" id="MF_00605">
    <property type="entry name" value="TrmD"/>
    <property type="match status" value="1"/>
</dbReference>
<dbReference type="NCBIfam" id="TIGR00088">
    <property type="entry name" value="trmD"/>
    <property type="match status" value="1"/>
</dbReference>
<dbReference type="AlphaFoldDB" id="A0A931YE51"/>
<comment type="catalytic activity">
    <reaction evidence="14 15 17">
        <text>guanosine(37) in tRNA + S-adenosyl-L-methionine = N(1)-methylguanosine(37) in tRNA + S-adenosyl-L-homocysteine + H(+)</text>
        <dbReference type="Rhea" id="RHEA:36899"/>
        <dbReference type="Rhea" id="RHEA-COMP:10145"/>
        <dbReference type="Rhea" id="RHEA-COMP:10147"/>
        <dbReference type="ChEBI" id="CHEBI:15378"/>
        <dbReference type="ChEBI" id="CHEBI:57856"/>
        <dbReference type="ChEBI" id="CHEBI:59789"/>
        <dbReference type="ChEBI" id="CHEBI:73542"/>
        <dbReference type="ChEBI" id="CHEBI:74269"/>
        <dbReference type="EC" id="2.1.1.228"/>
    </reaction>
</comment>
<dbReference type="SUPFAM" id="SSF75217">
    <property type="entry name" value="alpha/beta knot"/>
    <property type="match status" value="1"/>
</dbReference>
<accession>A0A931YE51</accession>
<dbReference type="FunFam" id="3.40.1280.10:FF:000001">
    <property type="entry name" value="tRNA (guanine-N(1)-)-methyltransferase"/>
    <property type="match status" value="1"/>
</dbReference>
<dbReference type="EMBL" id="JACOYY010000069">
    <property type="protein sequence ID" value="MBI2052526.1"/>
    <property type="molecule type" value="Genomic_DNA"/>
</dbReference>
<evidence type="ECO:0000256" key="9">
    <source>
        <dbReference type="ARBA" id="ARBA00022679"/>
    </source>
</evidence>
<comment type="subunit">
    <text evidence="4 15 17">Homodimer.</text>
</comment>
<feature type="binding site" evidence="15 16">
    <location>
        <begin position="134"/>
        <end position="139"/>
    </location>
    <ligand>
        <name>S-adenosyl-L-methionine</name>
        <dbReference type="ChEBI" id="CHEBI:59789"/>
    </ligand>
</feature>
<keyword evidence="11 15" id="KW-0819">tRNA processing</keyword>
<dbReference type="InterPro" id="IPR002649">
    <property type="entry name" value="tRNA_m1G_MeTrfase_TrmD"/>
</dbReference>
<dbReference type="PANTHER" id="PTHR46417">
    <property type="entry name" value="TRNA (GUANINE-N(1)-)-METHYLTRANSFERASE"/>
    <property type="match status" value="1"/>
</dbReference>
<dbReference type="Proteomes" id="UP000786662">
    <property type="component" value="Unassembled WGS sequence"/>
</dbReference>
<keyword evidence="8 15" id="KW-0489">Methyltransferase</keyword>
<keyword evidence="10 15" id="KW-0949">S-adenosyl-L-methionine</keyword>
<evidence type="ECO:0000256" key="15">
    <source>
        <dbReference type="HAMAP-Rule" id="MF_00605"/>
    </source>
</evidence>
<evidence type="ECO:0000256" key="10">
    <source>
        <dbReference type="ARBA" id="ARBA00022691"/>
    </source>
</evidence>
<dbReference type="EC" id="2.1.1.228" evidence="5 15"/>
<comment type="function">
    <text evidence="1 15 17">Specifically methylates guanosine-37 in various tRNAs.</text>
</comment>
<dbReference type="Pfam" id="PF01746">
    <property type="entry name" value="tRNA_m1G_MT"/>
    <property type="match status" value="1"/>
</dbReference>
<dbReference type="GO" id="GO:0005829">
    <property type="term" value="C:cytosol"/>
    <property type="evidence" value="ECO:0007669"/>
    <property type="project" value="TreeGrafter"/>
</dbReference>
<dbReference type="PIRSF" id="PIRSF000386">
    <property type="entry name" value="tRNA_mtase"/>
    <property type="match status" value="1"/>
</dbReference>
<evidence type="ECO:0000313" key="20">
    <source>
        <dbReference type="EMBL" id="MBI2466192.1"/>
    </source>
</evidence>
<evidence type="ECO:0000256" key="16">
    <source>
        <dbReference type="PIRSR" id="PIRSR000386-1"/>
    </source>
</evidence>
<comment type="similarity">
    <text evidence="3 15 17">Belongs to the RNA methyltransferase TrmD family.</text>
</comment>
<evidence type="ECO:0000259" key="18">
    <source>
        <dbReference type="Pfam" id="PF01746"/>
    </source>
</evidence>
<organism evidence="20 21">
    <name type="scientific">Candidatus Sungiibacteriota bacterium</name>
    <dbReference type="NCBI Taxonomy" id="2750080"/>
    <lineage>
        <taxon>Bacteria</taxon>
        <taxon>Candidatus Sungiibacteriota</taxon>
    </lineage>
</organism>
<comment type="caution">
    <text evidence="20">The sequence shown here is derived from an EMBL/GenBank/DDBJ whole genome shotgun (WGS) entry which is preliminary data.</text>
</comment>
<dbReference type="Proteomes" id="UP000709672">
    <property type="component" value="Unassembled WGS sequence"/>
</dbReference>
<keyword evidence="9 15" id="KW-0808">Transferase</keyword>
<feature type="domain" description="tRNA methyltransferase TRMD/TRM10-type" evidence="18">
    <location>
        <begin position="1"/>
        <end position="214"/>
    </location>
</feature>
<dbReference type="InterPro" id="IPR023148">
    <property type="entry name" value="tRNA_m1G_MeTrfase_C_sf"/>
</dbReference>
<evidence type="ECO:0000256" key="12">
    <source>
        <dbReference type="ARBA" id="ARBA00029736"/>
    </source>
</evidence>
<evidence type="ECO:0000256" key="17">
    <source>
        <dbReference type="RuleBase" id="RU003464"/>
    </source>
</evidence>
<sequence length="216" mass="24350">MKFDIITIFPKIFDSYFNESILARAQKKELIQIKVHNLRDYTADKHKSVDDSPYGGGVGMVMKADVIATAIAKLKKQKSKIKSKAILFSPAGERFTQKDAQRLSKYNQLVLICGRYEGIDHRVEKYLADEVFSIGDFVLSGGEIPAMVLVESVSRLIKGVLGKTESIEEKRYGVGVPTFTRPEEVVIKGKKHVVPKILLSGDHKKIEEWRKAQIKK</sequence>
<name>A0A931YE51_9BACT</name>
<comment type="subcellular location">
    <subcellularLocation>
        <location evidence="2 15 17">Cytoplasm</location>
    </subcellularLocation>
</comment>
<dbReference type="Gene3D" id="3.40.1280.10">
    <property type="match status" value="1"/>
</dbReference>
<dbReference type="GO" id="GO:0002939">
    <property type="term" value="P:tRNA N1-guanine methylation"/>
    <property type="evidence" value="ECO:0007669"/>
    <property type="project" value="TreeGrafter"/>
</dbReference>
<dbReference type="NCBIfam" id="NF000648">
    <property type="entry name" value="PRK00026.1"/>
    <property type="match status" value="1"/>
</dbReference>
<dbReference type="InterPro" id="IPR029028">
    <property type="entry name" value="Alpha/beta_knot_MTases"/>
</dbReference>
<dbReference type="PANTHER" id="PTHR46417:SF1">
    <property type="entry name" value="TRNA (GUANINE-N(1)-)-METHYLTRANSFERASE"/>
    <property type="match status" value="1"/>
</dbReference>
<evidence type="ECO:0000256" key="1">
    <source>
        <dbReference type="ARBA" id="ARBA00002634"/>
    </source>
</evidence>
<evidence type="ECO:0000256" key="11">
    <source>
        <dbReference type="ARBA" id="ARBA00022694"/>
    </source>
</evidence>
<evidence type="ECO:0000313" key="21">
    <source>
        <dbReference type="Proteomes" id="UP000709672"/>
    </source>
</evidence>
<evidence type="ECO:0000256" key="13">
    <source>
        <dbReference type="ARBA" id="ARBA00033392"/>
    </source>
</evidence>
<dbReference type="InterPro" id="IPR016009">
    <property type="entry name" value="tRNA_MeTrfase_TRMD/TRM10"/>
</dbReference>
<dbReference type="Gene3D" id="1.10.1270.20">
    <property type="entry name" value="tRNA(m1g37)methyltransferase, domain 2"/>
    <property type="match status" value="1"/>
</dbReference>
<dbReference type="CDD" id="cd18080">
    <property type="entry name" value="TrmD-like"/>
    <property type="match status" value="1"/>
</dbReference>
<evidence type="ECO:0000256" key="8">
    <source>
        <dbReference type="ARBA" id="ARBA00022603"/>
    </source>
</evidence>
<reference evidence="20" key="1">
    <citation type="submission" date="2020-07" db="EMBL/GenBank/DDBJ databases">
        <title>Huge and variable diversity of episymbiotic CPR bacteria and DPANN archaea in groundwater ecosystems.</title>
        <authorList>
            <person name="He C.Y."/>
            <person name="Keren R."/>
            <person name="Whittaker M."/>
            <person name="Farag I.F."/>
            <person name="Doudna J."/>
            <person name="Cate J.H.D."/>
            <person name="Banfield J.F."/>
        </authorList>
    </citation>
    <scope>NUCLEOTIDE SEQUENCE</scope>
    <source>
        <strain evidence="19">NC_groundwater_191_Ag_S-0.1um_45_8</strain>
        <strain evidence="20">NC_groundwater_418_Ag_B-0.1um_45_10</strain>
    </source>
</reference>
<keyword evidence="7 15" id="KW-0963">Cytoplasm</keyword>
<evidence type="ECO:0000256" key="5">
    <source>
        <dbReference type="ARBA" id="ARBA00012807"/>
    </source>
</evidence>
<evidence type="ECO:0000256" key="14">
    <source>
        <dbReference type="ARBA" id="ARBA00047783"/>
    </source>
</evidence>
<evidence type="ECO:0000256" key="2">
    <source>
        <dbReference type="ARBA" id="ARBA00004496"/>
    </source>
</evidence>